<sequence length="37" mass="4201">METFKNNKKNVNANLVSDVNAVVAEIRRSAKRKEGIR</sequence>
<organism evidence="1 2">
    <name type="scientific">Leptospira borgpetersenii serovar Javanica str. UI 09931</name>
    <dbReference type="NCBI Taxonomy" id="1049767"/>
    <lineage>
        <taxon>Bacteria</taxon>
        <taxon>Pseudomonadati</taxon>
        <taxon>Spirochaetota</taxon>
        <taxon>Spirochaetia</taxon>
        <taxon>Leptospirales</taxon>
        <taxon>Leptospiraceae</taxon>
        <taxon>Leptospira</taxon>
    </lineage>
</organism>
<evidence type="ECO:0000313" key="1">
    <source>
        <dbReference type="EMBL" id="EPG58433.1"/>
    </source>
</evidence>
<reference evidence="1 2" key="1">
    <citation type="submission" date="2013-04" db="EMBL/GenBank/DDBJ databases">
        <authorList>
            <person name="Harkins D.M."/>
            <person name="Durkin A.S."/>
            <person name="Brinkac L.M."/>
            <person name="Haft D.H."/>
            <person name="Selengut J.D."/>
            <person name="Sanka R."/>
            <person name="DePew J."/>
            <person name="Purushe J."/>
            <person name="Chanthongthip A."/>
            <person name="Lattana O."/>
            <person name="Phetsouvanh R."/>
            <person name="Newton P.N."/>
            <person name="Vinetz J.M."/>
            <person name="Sutton G.G."/>
            <person name="Nierman W.C."/>
            <person name="Fouts D.E."/>
        </authorList>
    </citation>
    <scope>NUCLEOTIDE SEQUENCE [LARGE SCALE GENOMIC DNA]</scope>
    <source>
        <strain evidence="1 2">UI 09931</strain>
    </source>
</reference>
<dbReference type="Proteomes" id="UP000014570">
    <property type="component" value="Unassembled WGS sequence"/>
</dbReference>
<dbReference type="EMBL" id="AHNP02000007">
    <property type="protein sequence ID" value="EPG58433.1"/>
    <property type="molecule type" value="Genomic_DNA"/>
</dbReference>
<dbReference type="AlphaFoldDB" id="A0AAV3JCL1"/>
<proteinExistence type="predicted"/>
<protein>
    <recommendedName>
        <fullName evidence="3">Toxin-antitoxin system, antitoxin component, ribbon-helix-helix domain protein</fullName>
    </recommendedName>
</protein>
<accession>A0AAV3JCL1</accession>
<evidence type="ECO:0000313" key="2">
    <source>
        <dbReference type="Proteomes" id="UP000014570"/>
    </source>
</evidence>
<comment type="caution">
    <text evidence="1">The sequence shown here is derived from an EMBL/GenBank/DDBJ whole genome shotgun (WGS) entry which is preliminary data.</text>
</comment>
<name>A0AAV3JCL1_LEPBO</name>
<evidence type="ECO:0008006" key="3">
    <source>
        <dbReference type="Google" id="ProtNLM"/>
    </source>
</evidence>
<gene>
    <name evidence="1" type="ORF">LEP1GSC103_2736</name>
</gene>